<sequence>MIKDRRSGIVATCSALDLMALYEQPFLEFAPEIDLIPPEAVSVPEAVEYVLTWKPEDDAFVPYPNLRAVFSIAAGIDGILECPSLPDVPVFRVEDPDQAQQMAGFAAFHVVWHHRDMGAYLKAQKSHSWQRDVGKQSPRHKRIGIMGFGLMGRAIGKGLTALGYDVTTLSRRPPTPAEPGMRHMTTDQTQSFLAGTDILINVMPLTPETQGILNRDLFAALPKGAVLIQMGRGAQLIESDLLDALESGQISGASLDVFGTEPLPPESPLWDHPKLFLTPHVASTPEAAAVVRSVRAGLSTLSQNGLTD</sequence>
<dbReference type="OrthoDB" id="9787219at2"/>
<dbReference type="PANTHER" id="PTHR43333:SF1">
    <property type="entry name" value="D-ISOMER SPECIFIC 2-HYDROXYACID DEHYDROGENASE NAD-BINDING DOMAIN-CONTAINING PROTEIN"/>
    <property type="match status" value="1"/>
</dbReference>
<keyword evidence="1 4" id="KW-0560">Oxidoreductase</keyword>
<dbReference type="STRING" id="53501.SAMN04488043_10849"/>
<protein>
    <submittedName>
        <fullName evidence="4">Glyoxylate/hydroxypyruvate reductase A</fullName>
        <ecNumber evidence="4">1.1.1.79</ecNumber>
    </submittedName>
</protein>
<evidence type="ECO:0000256" key="2">
    <source>
        <dbReference type="ARBA" id="ARBA00023027"/>
    </source>
</evidence>
<dbReference type="AlphaFoldDB" id="A0A0P1FC98"/>
<evidence type="ECO:0000313" key="4">
    <source>
        <dbReference type="EMBL" id="CUH65867.1"/>
    </source>
</evidence>
<dbReference type="CDD" id="cd12164">
    <property type="entry name" value="GDH_like_2"/>
    <property type="match status" value="1"/>
</dbReference>
<dbReference type="InterPro" id="IPR036291">
    <property type="entry name" value="NAD(P)-bd_dom_sf"/>
</dbReference>
<keyword evidence="2" id="KW-0520">NAD</keyword>
<dbReference type="EMBL" id="CYSA01000019">
    <property type="protein sequence ID" value="CUH65867.1"/>
    <property type="molecule type" value="Genomic_DNA"/>
</dbReference>
<dbReference type="Gene3D" id="3.40.50.720">
    <property type="entry name" value="NAD(P)-binding Rossmann-like Domain"/>
    <property type="match status" value="2"/>
</dbReference>
<dbReference type="PANTHER" id="PTHR43333">
    <property type="entry name" value="2-HACID_DH_C DOMAIN-CONTAINING PROTEIN"/>
    <property type="match status" value="1"/>
</dbReference>
<keyword evidence="4" id="KW-0670">Pyruvate</keyword>
<feature type="domain" description="D-isomer specific 2-hydroxyacid dehydrogenase NAD-binding" evidence="3">
    <location>
        <begin position="111"/>
        <end position="282"/>
    </location>
</feature>
<dbReference type="GO" id="GO:0030267">
    <property type="term" value="F:glyoxylate reductase (NADPH) activity"/>
    <property type="evidence" value="ECO:0007669"/>
    <property type="project" value="UniProtKB-EC"/>
</dbReference>
<evidence type="ECO:0000256" key="1">
    <source>
        <dbReference type="ARBA" id="ARBA00023002"/>
    </source>
</evidence>
<dbReference type="InterPro" id="IPR006140">
    <property type="entry name" value="D-isomer_DH_NAD-bd"/>
</dbReference>
<organism evidence="4 5">
    <name type="scientific">Thalassovita gelatinovora</name>
    <name type="common">Thalassobius gelatinovorus</name>
    <dbReference type="NCBI Taxonomy" id="53501"/>
    <lineage>
        <taxon>Bacteria</taxon>
        <taxon>Pseudomonadati</taxon>
        <taxon>Pseudomonadota</taxon>
        <taxon>Alphaproteobacteria</taxon>
        <taxon>Rhodobacterales</taxon>
        <taxon>Roseobacteraceae</taxon>
        <taxon>Thalassovita</taxon>
    </lineage>
</organism>
<reference evidence="4 5" key="1">
    <citation type="submission" date="2015-09" db="EMBL/GenBank/DDBJ databases">
        <authorList>
            <consortium name="Swine Surveillance"/>
        </authorList>
    </citation>
    <scope>NUCLEOTIDE SEQUENCE [LARGE SCALE GENOMIC DNA]</scope>
    <source>
        <strain evidence="4 5">CECT 4357</strain>
    </source>
</reference>
<keyword evidence="5" id="KW-1185">Reference proteome</keyword>
<dbReference type="SUPFAM" id="SSF51735">
    <property type="entry name" value="NAD(P)-binding Rossmann-fold domains"/>
    <property type="match status" value="1"/>
</dbReference>
<dbReference type="Pfam" id="PF02826">
    <property type="entry name" value="2-Hacid_dh_C"/>
    <property type="match status" value="1"/>
</dbReference>
<accession>A0A0P1FC98</accession>
<dbReference type="Proteomes" id="UP000051587">
    <property type="component" value="Unassembled WGS sequence"/>
</dbReference>
<dbReference type="RefSeq" id="WP_058262841.1">
    <property type="nucleotide sequence ID" value="NZ_CP051181.1"/>
</dbReference>
<name>A0A0P1FC98_THAGE</name>
<dbReference type="EC" id="1.1.1.79" evidence="4"/>
<proteinExistence type="predicted"/>
<gene>
    <name evidence="4" type="primary">ghrA_1</name>
    <name evidence="4" type="ORF">TG4357_02099</name>
</gene>
<evidence type="ECO:0000313" key="5">
    <source>
        <dbReference type="Proteomes" id="UP000051587"/>
    </source>
</evidence>
<dbReference type="GO" id="GO:0051287">
    <property type="term" value="F:NAD binding"/>
    <property type="evidence" value="ECO:0007669"/>
    <property type="project" value="InterPro"/>
</dbReference>
<evidence type="ECO:0000259" key="3">
    <source>
        <dbReference type="Pfam" id="PF02826"/>
    </source>
</evidence>